<name>A0A409XYS5_9AGAR</name>
<organism evidence="2 3">
    <name type="scientific">Gymnopilus dilepis</name>
    <dbReference type="NCBI Taxonomy" id="231916"/>
    <lineage>
        <taxon>Eukaryota</taxon>
        <taxon>Fungi</taxon>
        <taxon>Dikarya</taxon>
        <taxon>Basidiomycota</taxon>
        <taxon>Agaricomycotina</taxon>
        <taxon>Agaricomycetes</taxon>
        <taxon>Agaricomycetidae</taxon>
        <taxon>Agaricales</taxon>
        <taxon>Agaricineae</taxon>
        <taxon>Hymenogastraceae</taxon>
        <taxon>Gymnopilus</taxon>
    </lineage>
</organism>
<keyword evidence="3" id="KW-1185">Reference proteome</keyword>
<dbReference type="Pfam" id="PF20236">
    <property type="entry name" value="DUF6593"/>
    <property type="match status" value="1"/>
</dbReference>
<proteinExistence type="predicted"/>
<protein>
    <recommendedName>
        <fullName evidence="1">DUF6593 domain-containing protein</fullName>
    </recommendedName>
</protein>
<dbReference type="Proteomes" id="UP000284706">
    <property type="component" value="Unassembled WGS sequence"/>
</dbReference>
<gene>
    <name evidence="2" type="ORF">CVT26_016149</name>
</gene>
<dbReference type="InParanoid" id="A0A409XYS5"/>
<dbReference type="InterPro" id="IPR046528">
    <property type="entry name" value="DUF6593"/>
</dbReference>
<evidence type="ECO:0000259" key="1">
    <source>
        <dbReference type="Pfam" id="PF20236"/>
    </source>
</evidence>
<evidence type="ECO:0000313" key="2">
    <source>
        <dbReference type="EMBL" id="PPQ95928.1"/>
    </source>
</evidence>
<dbReference type="EMBL" id="NHYE01001405">
    <property type="protein sequence ID" value="PPQ95928.1"/>
    <property type="molecule type" value="Genomic_DNA"/>
</dbReference>
<evidence type="ECO:0000313" key="3">
    <source>
        <dbReference type="Proteomes" id="UP000284706"/>
    </source>
</evidence>
<sequence length="185" mass="20839">MATKYGLPYFLEDKTGRLSGSEFADLHDRMKLVYRARERTSSHSSYEVYDITISSYDAFHTPVATLTFGANNALGTITYARDRTARQMESYLSQVNAIAGSKLRRFFASDGNEYRWGYRLNPGDEWTCTNSSGAIIAHYNLKPPGEPPYQGSSGCMLTVEEDFGHLACEMLATVMIMRHIEKYGL</sequence>
<dbReference type="AlphaFoldDB" id="A0A409XYS5"/>
<accession>A0A409XYS5</accession>
<reference evidence="2 3" key="1">
    <citation type="journal article" date="2018" name="Evol. Lett.">
        <title>Horizontal gene cluster transfer increased hallucinogenic mushroom diversity.</title>
        <authorList>
            <person name="Reynolds H.T."/>
            <person name="Vijayakumar V."/>
            <person name="Gluck-Thaler E."/>
            <person name="Korotkin H.B."/>
            <person name="Matheny P.B."/>
            <person name="Slot J.C."/>
        </authorList>
    </citation>
    <scope>NUCLEOTIDE SEQUENCE [LARGE SCALE GENOMIC DNA]</scope>
    <source>
        <strain evidence="2 3">SRW20</strain>
    </source>
</reference>
<feature type="domain" description="DUF6593" evidence="1">
    <location>
        <begin position="31"/>
        <end position="176"/>
    </location>
</feature>
<dbReference type="OrthoDB" id="3242031at2759"/>
<comment type="caution">
    <text evidence="2">The sequence shown here is derived from an EMBL/GenBank/DDBJ whole genome shotgun (WGS) entry which is preliminary data.</text>
</comment>